<accession>A0ABT1LNR0</accession>
<dbReference type="SUPFAM" id="SSF46785">
    <property type="entry name" value="Winged helix' DNA-binding domain"/>
    <property type="match status" value="1"/>
</dbReference>
<organism evidence="1 2">
    <name type="scientific">Pseudarthrobacter humi</name>
    <dbReference type="NCBI Taxonomy" id="2952523"/>
    <lineage>
        <taxon>Bacteria</taxon>
        <taxon>Bacillati</taxon>
        <taxon>Actinomycetota</taxon>
        <taxon>Actinomycetes</taxon>
        <taxon>Micrococcales</taxon>
        <taxon>Micrococcaceae</taxon>
        <taxon>Pseudarthrobacter</taxon>
    </lineage>
</organism>
<dbReference type="RefSeq" id="WP_254749792.1">
    <property type="nucleotide sequence ID" value="NZ_JANCLV010000005.1"/>
</dbReference>
<reference evidence="1 2" key="1">
    <citation type="submission" date="2022-06" db="EMBL/GenBank/DDBJ databases">
        <title>Pseudarthrobacter sp. strain RMG13 Genome sequencing and assembly.</title>
        <authorList>
            <person name="Kim I."/>
        </authorList>
    </citation>
    <scope>NUCLEOTIDE SEQUENCE [LARGE SCALE GENOMIC DNA]</scope>
    <source>
        <strain evidence="1 2">RMG13</strain>
    </source>
</reference>
<dbReference type="CDD" id="cd00090">
    <property type="entry name" value="HTH_ARSR"/>
    <property type="match status" value="1"/>
</dbReference>
<sequence length="90" mass="9811">MIHSLTVPEDADRRRDVRSRIIEHLARNGASKVSDISSAINSSRENVRYHLAALEAASLVRSNISPGTRGGCTPFYALISAIARSRQPVP</sequence>
<dbReference type="InterPro" id="IPR036388">
    <property type="entry name" value="WH-like_DNA-bd_sf"/>
</dbReference>
<dbReference type="InterPro" id="IPR011991">
    <property type="entry name" value="ArsR-like_HTH"/>
</dbReference>
<name>A0ABT1LNR0_9MICC</name>
<comment type="caution">
    <text evidence="1">The sequence shown here is derived from an EMBL/GenBank/DDBJ whole genome shotgun (WGS) entry which is preliminary data.</text>
</comment>
<dbReference type="EMBL" id="JANCLV010000005">
    <property type="protein sequence ID" value="MCP9000072.1"/>
    <property type="molecule type" value="Genomic_DNA"/>
</dbReference>
<evidence type="ECO:0000313" key="1">
    <source>
        <dbReference type="EMBL" id="MCP9000072.1"/>
    </source>
</evidence>
<proteinExistence type="predicted"/>
<dbReference type="Pfam" id="PF12840">
    <property type="entry name" value="HTH_20"/>
    <property type="match status" value="1"/>
</dbReference>
<dbReference type="Proteomes" id="UP001524318">
    <property type="component" value="Unassembled WGS sequence"/>
</dbReference>
<evidence type="ECO:0000313" key="2">
    <source>
        <dbReference type="Proteomes" id="UP001524318"/>
    </source>
</evidence>
<dbReference type="InterPro" id="IPR036390">
    <property type="entry name" value="WH_DNA-bd_sf"/>
</dbReference>
<keyword evidence="2" id="KW-1185">Reference proteome</keyword>
<protein>
    <submittedName>
        <fullName evidence="1">Winged helix-turn-helix domain-containing protein</fullName>
    </submittedName>
</protein>
<gene>
    <name evidence="1" type="ORF">NFC73_10065</name>
</gene>
<dbReference type="Gene3D" id="1.10.10.10">
    <property type="entry name" value="Winged helix-like DNA-binding domain superfamily/Winged helix DNA-binding domain"/>
    <property type="match status" value="1"/>
</dbReference>